<sequence>MARSHTVFERQAPHPAAVTSSLATARDSCFWNDDAPLGDPRPALRSDRHTELAVVGGGFTGLWTAVRAKQRDPHRTVTLIEGGRLGWSASSRNGGFCAASLTHGEENGRSRWPEELARLDRLGRDNLAGIAATFADHGLDTEFEQTGSLSVAVEPHQVEWLRAAAAADEGTFLDEAAVRAEVASPTYLAGLTADGDALLHPAKAVRALAGLAESLGVEIVERTPVRSVETGRTGPVRLQTSGGTLTADRVALATNVFPALLRRYRRHTVPVYDYVVVTEPLTAQQRDAIGWHSRRGIDDLANQFHYYRLTGDGRILFGGYDAVHHRGGRVAPSYEHRPETYRRLTAHLLTTFPQLEGIRIAHRWAGPIDTCTRFCAFFGLARAGRVAHAAGFTGLGVGASRFAGDVMLDLLDGLDTERTRLRMVREAPLPFPPEPLASIGIELTRRSLDRADHAEGRRDLWLRTLDRAGLGFDS</sequence>
<evidence type="ECO:0000313" key="3">
    <source>
        <dbReference type="Proteomes" id="UP000557772"/>
    </source>
</evidence>
<dbReference type="SUPFAM" id="SSF51905">
    <property type="entry name" value="FAD/NAD(P)-binding domain"/>
    <property type="match status" value="1"/>
</dbReference>
<dbReference type="Pfam" id="PF01266">
    <property type="entry name" value="DAO"/>
    <property type="match status" value="1"/>
</dbReference>
<dbReference type="Gene3D" id="3.50.50.60">
    <property type="entry name" value="FAD/NAD(P)-binding domain"/>
    <property type="match status" value="1"/>
</dbReference>
<dbReference type="Proteomes" id="UP000557772">
    <property type="component" value="Unassembled WGS sequence"/>
</dbReference>
<dbReference type="PANTHER" id="PTHR13847">
    <property type="entry name" value="SARCOSINE DEHYDROGENASE-RELATED"/>
    <property type="match status" value="1"/>
</dbReference>
<dbReference type="RefSeq" id="WP_171152999.1">
    <property type="nucleotide sequence ID" value="NZ_JABENB010000001.1"/>
</dbReference>
<proteinExistence type="predicted"/>
<name>A0A849AE94_9MICO</name>
<dbReference type="InterPro" id="IPR006076">
    <property type="entry name" value="FAD-dep_OxRdtase"/>
</dbReference>
<comment type="caution">
    <text evidence="2">The sequence shown here is derived from an EMBL/GenBank/DDBJ whole genome shotgun (WGS) entry which is preliminary data.</text>
</comment>
<evidence type="ECO:0000313" key="2">
    <source>
        <dbReference type="EMBL" id="NNG38815.1"/>
    </source>
</evidence>
<dbReference type="InterPro" id="IPR036188">
    <property type="entry name" value="FAD/NAD-bd_sf"/>
</dbReference>
<organism evidence="2 3">
    <name type="scientific">Flexivirga aerilata</name>
    <dbReference type="NCBI Taxonomy" id="1656889"/>
    <lineage>
        <taxon>Bacteria</taxon>
        <taxon>Bacillati</taxon>
        <taxon>Actinomycetota</taxon>
        <taxon>Actinomycetes</taxon>
        <taxon>Micrococcales</taxon>
        <taxon>Dermacoccaceae</taxon>
        <taxon>Flexivirga</taxon>
    </lineage>
</organism>
<reference evidence="2 3" key="1">
    <citation type="submission" date="2020-05" db="EMBL/GenBank/DDBJ databases">
        <title>Flexivirga sp. ID2601S isolated from air conditioner.</title>
        <authorList>
            <person name="Kim D.H."/>
        </authorList>
    </citation>
    <scope>NUCLEOTIDE SEQUENCE [LARGE SCALE GENOMIC DNA]</scope>
    <source>
        <strain evidence="2 3">ID2601S</strain>
    </source>
</reference>
<feature type="domain" description="FAD dependent oxidoreductase" evidence="1">
    <location>
        <begin position="52"/>
        <end position="409"/>
    </location>
</feature>
<gene>
    <name evidence="2" type="ORF">HJ588_05940</name>
</gene>
<dbReference type="EMBL" id="JABENB010000001">
    <property type="protein sequence ID" value="NNG38815.1"/>
    <property type="molecule type" value="Genomic_DNA"/>
</dbReference>
<accession>A0A849AE94</accession>
<evidence type="ECO:0000259" key="1">
    <source>
        <dbReference type="Pfam" id="PF01266"/>
    </source>
</evidence>
<keyword evidence="3" id="KW-1185">Reference proteome</keyword>
<dbReference type="AlphaFoldDB" id="A0A849AE94"/>
<dbReference type="PANTHER" id="PTHR13847:SF281">
    <property type="entry name" value="FAD DEPENDENT OXIDOREDUCTASE DOMAIN-CONTAINING PROTEIN"/>
    <property type="match status" value="1"/>
</dbReference>
<protein>
    <submittedName>
        <fullName evidence="2">FAD-dependent oxidoreductase</fullName>
    </submittedName>
</protein>
<dbReference type="Gene3D" id="3.30.9.10">
    <property type="entry name" value="D-Amino Acid Oxidase, subunit A, domain 2"/>
    <property type="match status" value="1"/>
</dbReference>
<dbReference type="GO" id="GO:0005737">
    <property type="term" value="C:cytoplasm"/>
    <property type="evidence" value="ECO:0007669"/>
    <property type="project" value="TreeGrafter"/>
</dbReference>